<dbReference type="EMBL" id="MAAO01000004">
    <property type="protein sequence ID" value="OUR98508.1"/>
    <property type="molecule type" value="Genomic_DNA"/>
</dbReference>
<evidence type="ECO:0000313" key="2">
    <source>
        <dbReference type="Proteomes" id="UP000196531"/>
    </source>
</evidence>
<dbReference type="AlphaFoldDB" id="A0A1Y5FAI0"/>
<protein>
    <submittedName>
        <fullName evidence="1">Uncharacterized protein</fullName>
    </submittedName>
</protein>
<organism evidence="1 2">
    <name type="scientific">Halobacteriovorax marinus</name>
    <dbReference type="NCBI Taxonomy" id="97084"/>
    <lineage>
        <taxon>Bacteria</taxon>
        <taxon>Pseudomonadati</taxon>
        <taxon>Bdellovibrionota</taxon>
        <taxon>Bacteriovoracia</taxon>
        <taxon>Bacteriovoracales</taxon>
        <taxon>Halobacteriovoraceae</taxon>
        <taxon>Halobacteriovorax</taxon>
    </lineage>
</organism>
<dbReference type="Proteomes" id="UP000196531">
    <property type="component" value="Unassembled WGS sequence"/>
</dbReference>
<comment type="caution">
    <text evidence="1">The sequence shown here is derived from an EMBL/GenBank/DDBJ whole genome shotgun (WGS) entry which is preliminary data.</text>
</comment>
<reference evidence="2" key="1">
    <citation type="journal article" date="2017" name="Proc. Natl. Acad. Sci. U.S.A.">
        <title>Simulation of Deepwater Horizon oil plume reveals substrate specialization within a complex community of hydrocarbon-degraders.</title>
        <authorList>
            <person name="Hu P."/>
            <person name="Dubinsky E.A."/>
            <person name="Probst A.J."/>
            <person name="Wang J."/>
            <person name="Sieber C.M.K."/>
            <person name="Tom L.M."/>
            <person name="Gardinali P."/>
            <person name="Banfield J.F."/>
            <person name="Atlas R.M."/>
            <person name="Andersen G.L."/>
        </authorList>
    </citation>
    <scope>NUCLEOTIDE SEQUENCE [LARGE SCALE GENOMIC DNA]</scope>
</reference>
<accession>A0A1Y5FAI0</accession>
<name>A0A1Y5FAI0_9BACT</name>
<evidence type="ECO:0000313" key="1">
    <source>
        <dbReference type="EMBL" id="OUR98508.1"/>
    </source>
</evidence>
<sequence>MATSHPFKGQIKLVSGSQKSHMDFEVPEEDLPFSETLMNSYSGLKLTMEEKRELSLKHRKIIHQYQSIDDEVVLKYVKRFINALPRPTNKKIKVKTKDFGSYICLMAISSGKIPDSLNLCFELEDTPVGLFPKKLLKKVLSKNIAVKFILSKNSWVKPFKTIYQEAA</sequence>
<proteinExistence type="predicted"/>
<gene>
    <name evidence="1" type="ORF">A9Q84_03600</name>
</gene>